<keyword evidence="3" id="KW-1185">Reference proteome</keyword>
<evidence type="ECO:0000313" key="3">
    <source>
        <dbReference type="Proteomes" id="UP000481858"/>
    </source>
</evidence>
<sequence length="225" mass="25049">MLTSVELGGRRGLMGLFSYRLSHTINTWEEEEKKGDVPVVEFVWEVANIGFSLISLVVTFVAIARFIAEVLTPLSLLFGCILNVVLSCVVLALDIVIYVQRKDKHYSLIGLGLDAALIFFTIIPLIYATITYRRLLNYDDYHLPGNHKAFGFTNIEEPTEDRFSRHLSLPGPYDPTSSVLGTTTIRERKCVASPLAAIKRAPYQLRSQAGYAVRSLRGAAGEPEI</sequence>
<organism evidence="2 3">
    <name type="scientific">Xylaria multiplex</name>
    <dbReference type="NCBI Taxonomy" id="323545"/>
    <lineage>
        <taxon>Eukaryota</taxon>
        <taxon>Fungi</taxon>
        <taxon>Dikarya</taxon>
        <taxon>Ascomycota</taxon>
        <taxon>Pezizomycotina</taxon>
        <taxon>Sordariomycetes</taxon>
        <taxon>Xylariomycetidae</taxon>
        <taxon>Xylariales</taxon>
        <taxon>Xylariaceae</taxon>
        <taxon>Xylaria</taxon>
    </lineage>
</organism>
<evidence type="ECO:0008006" key="4">
    <source>
        <dbReference type="Google" id="ProtNLM"/>
    </source>
</evidence>
<evidence type="ECO:0000256" key="1">
    <source>
        <dbReference type="SAM" id="Phobius"/>
    </source>
</evidence>
<feature type="transmembrane region" description="Helical" evidence="1">
    <location>
        <begin position="105"/>
        <end position="127"/>
    </location>
</feature>
<name>A0A7C8MMW6_9PEZI</name>
<accession>A0A7C8MMW6</accession>
<keyword evidence="1" id="KW-0812">Transmembrane</keyword>
<proteinExistence type="predicted"/>
<dbReference type="InParanoid" id="A0A7C8MMW6"/>
<comment type="caution">
    <text evidence="2">The sequence shown here is derived from an EMBL/GenBank/DDBJ whole genome shotgun (WGS) entry which is preliminary data.</text>
</comment>
<keyword evidence="1" id="KW-1133">Transmembrane helix</keyword>
<feature type="transmembrane region" description="Helical" evidence="1">
    <location>
        <begin position="42"/>
        <end position="64"/>
    </location>
</feature>
<dbReference type="Proteomes" id="UP000481858">
    <property type="component" value="Unassembled WGS sequence"/>
</dbReference>
<dbReference type="OrthoDB" id="5211263at2759"/>
<gene>
    <name evidence="2" type="ORF">GQX73_g10127</name>
</gene>
<reference evidence="2 3" key="1">
    <citation type="submission" date="2019-12" db="EMBL/GenBank/DDBJ databases">
        <title>Draft genome sequence of the ascomycete Xylaria multiplex DSM 110363.</title>
        <authorList>
            <person name="Buettner E."/>
            <person name="Kellner H."/>
        </authorList>
    </citation>
    <scope>NUCLEOTIDE SEQUENCE [LARGE SCALE GENOMIC DNA]</scope>
    <source>
        <strain evidence="2 3">DSM 110363</strain>
    </source>
</reference>
<feature type="transmembrane region" description="Helical" evidence="1">
    <location>
        <begin position="76"/>
        <end position="99"/>
    </location>
</feature>
<dbReference type="AlphaFoldDB" id="A0A7C8MMW6"/>
<protein>
    <recommendedName>
        <fullName evidence="4">MARVEL domain-containing protein</fullName>
    </recommendedName>
</protein>
<dbReference type="EMBL" id="WUBL01000203">
    <property type="protein sequence ID" value="KAF2963455.1"/>
    <property type="molecule type" value="Genomic_DNA"/>
</dbReference>
<keyword evidence="1" id="KW-0472">Membrane</keyword>
<evidence type="ECO:0000313" key="2">
    <source>
        <dbReference type="EMBL" id="KAF2963455.1"/>
    </source>
</evidence>